<proteinExistence type="predicted"/>
<feature type="region of interest" description="Disordered" evidence="1">
    <location>
        <begin position="139"/>
        <end position="191"/>
    </location>
</feature>
<sequence length="191" mass="20677">MSSSVYTVSPASLHDHRGSSRDRMNVPHHSPPQNTDYHQTLNPVDSQQLLSPHSSHLQSNSASPSGASNTPAESISTSTTYQPSDFSESDDPFFGANFNDFEGSAPAFLDDQLVHLNSTENPGLASYYSSLPFGTQVSDFGMKPTGHQSQPNITTSWAEDQYSQATYGQFNSEEPPPRDSTSFDHSSSAPS</sequence>
<feature type="compositionally biased region" description="Polar residues" evidence="1">
    <location>
        <begin position="66"/>
        <end position="86"/>
    </location>
</feature>
<evidence type="ECO:0000256" key="1">
    <source>
        <dbReference type="SAM" id="MobiDB-lite"/>
    </source>
</evidence>
<comment type="caution">
    <text evidence="2">The sequence shown here is derived from an EMBL/GenBank/DDBJ whole genome shotgun (WGS) entry which is preliminary data.</text>
</comment>
<feature type="compositionally biased region" description="Basic and acidic residues" evidence="1">
    <location>
        <begin position="13"/>
        <end position="25"/>
    </location>
</feature>
<evidence type="ECO:0000313" key="2">
    <source>
        <dbReference type="EMBL" id="KAK8082870.1"/>
    </source>
</evidence>
<reference evidence="2 3" key="1">
    <citation type="submission" date="2023-01" db="EMBL/GenBank/DDBJ databases">
        <title>Analysis of 21 Apiospora genomes using comparative genomics revels a genus with tremendous synthesis potential of carbohydrate active enzymes and secondary metabolites.</title>
        <authorList>
            <person name="Sorensen T."/>
        </authorList>
    </citation>
    <scope>NUCLEOTIDE SEQUENCE [LARGE SCALE GENOMIC DNA]</scope>
    <source>
        <strain evidence="2 3">CBS 83171</strain>
    </source>
</reference>
<feature type="region of interest" description="Disordered" evidence="1">
    <location>
        <begin position="1"/>
        <end position="97"/>
    </location>
</feature>
<feature type="compositionally biased region" description="Low complexity" evidence="1">
    <location>
        <begin position="46"/>
        <end position="65"/>
    </location>
</feature>
<dbReference type="Proteomes" id="UP001446871">
    <property type="component" value="Unassembled WGS sequence"/>
</dbReference>
<keyword evidence="3" id="KW-1185">Reference proteome</keyword>
<feature type="compositionally biased region" description="Polar residues" evidence="1">
    <location>
        <begin position="146"/>
        <end position="172"/>
    </location>
</feature>
<evidence type="ECO:0000313" key="3">
    <source>
        <dbReference type="Proteomes" id="UP001446871"/>
    </source>
</evidence>
<protein>
    <submittedName>
        <fullName evidence="2">Uncharacterized protein</fullName>
    </submittedName>
</protein>
<name>A0ABR1WH76_9PEZI</name>
<feature type="compositionally biased region" description="Polar residues" evidence="1">
    <location>
        <begin position="31"/>
        <end position="45"/>
    </location>
</feature>
<accession>A0ABR1WH76</accession>
<feature type="compositionally biased region" description="Polar residues" evidence="1">
    <location>
        <begin position="1"/>
        <end position="10"/>
    </location>
</feature>
<gene>
    <name evidence="2" type="ORF">PG996_001651</name>
</gene>
<feature type="compositionally biased region" description="Polar residues" evidence="1">
    <location>
        <begin position="179"/>
        <end position="191"/>
    </location>
</feature>
<organism evidence="2 3">
    <name type="scientific">Apiospora saccharicola</name>
    <dbReference type="NCBI Taxonomy" id="335842"/>
    <lineage>
        <taxon>Eukaryota</taxon>
        <taxon>Fungi</taxon>
        <taxon>Dikarya</taxon>
        <taxon>Ascomycota</taxon>
        <taxon>Pezizomycotina</taxon>
        <taxon>Sordariomycetes</taxon>
        <taxon>Xylariomycetidae</taxon>
        <taxon>Amphisphaeriales</taxon>
        <taxon>Apiosporaceae</taxon>
        <taxon>Apiospora</taxon>
    </lineage>
</organism>
<dbReference type="EMBL" id="JAQQWM010000001">
    <property type="protein sequence ID" value="KAK8082870.1"/>
    <property type="molecule type" value="Genomic_DNA"/>
</dbReference>